<feature type="region of interest" description="Disordered" evidence="1">
    <location>
        <begin position="197"/>
        <end position="220"/>
    </location>
</feature>
<dbReference type="AlphaFoldDB" id="A0A229UHX9"/>
<gene>
    <name evidence="4" type="ORF">CF651_27885</name>
</gene>
<evidence type="ECO:0000256" key="2">
    <source>
        <dbReference type="SAM" id="Phobius"/>
    </source>
</evidence>
<evidence type="ECO:0000256" key="3">
    <source>
        <dbReference type="SAM" id="SignalP"/>
    </source>
</evidence>
<organism evidence="4 5">
    <name type="scientific">Paenibacillus rigui</name>
    <dbReference type="NCBI Taxonomy" id="554312"/>
    <lineage>
        <taxon>Bacteria</taxon>
        <taxon>Bacillati</taxon>
        <taxon>Bacillota</taxon>
        <taxon>Bacilli</taxon>
        <taxon>Bacillales</taxon>
        <taxon>Paenibacillaceae</taxon>
        <taxon>Paenibacillus</taxon>
    </lineage>
</organism>
<feature type="transmembrane region" description="Helical" evidence="2">
    <location>
        <begin position="140"/>
        <end position="163"/>
    </location>
</feature>
<feature type="transmembrane region" description="Helical" evidence="2">
    <location>
        <begin position="169"/>
        <end position="186"/>
    </location>
</feature>
<evidence type="ECO:0000313" key="5">
    <source>
        <dbReference type="Proteomes" id="UP000215509"/>
    </source>
</evidence>
<evidence type="ECO:0000256" key="1">
    <source>
        <dbReference type="SAM" id="MobiDB-lite"/>
    </source>
</evidence>
<feature type="transmembrane region" description="Helical" evidence="2">
    <location>
        <begin position="50"/>
        <end position="75"/>
    </location>
</feature>
<feature type="transmembrane region" description="Helical" evidence="2">
    <location>
        <begin position="114"/>
        <end position="133"/>
    </location>
</feature>
<proteinExistence type="predicted"/>
<sequence>MEVFEEMIMNGVKSALCMLIVLISIMVTAPLALAAEHDHNHETENVVSTGGAPGMISVGTISALAVIVAAGALIIRLRASASRLSKMTAMMASMTVAMMIGLIGGTLLGIWLQSIFYATVIGVTIGVAAGILAGQSHSWIAALDGILSGVMSGMMGAMLGVMIMQEHPLLMILFMDVMMLVAVGSLHQALAAEDKQPVGHDQQLETTETKGAEYSPFESL</sequence>
<dbReference type="Proteomes" id="UP000215509">
    <property type="component" value="Unassembled WGS sequence"/>
</dbReference>
<keyword evidence="3" id="KW-0732">Signal</keyword>
<comment type="caution">
    <text evidence="4">The sequence shown here is derived from an EMBL/GenBank/DDBJ whole genome shotgun (WGS) entry which is preliminary data.</text>
</comment>
<name>A0A229UHX9_9BACL</name>
<keyword evidence="5" id="KW-1185">Reference proteome</keyword>
<feature type="transmembrane region" description="Helical" evidence="2">
    <location>
        <begin position="87"/>
        <end position="108"/>
    </location>
</feature>
<keyword evidence="2" id="KW-0472">Membrane</keyword>
<feature type="chain" id="PRO_5012218023" evidence="3">
    <location>
        <begin position="35"/>
        <end position="220"/>
    </location>
</feature>
<reference evidence="4 5" key="1">
    <citation type="submission" date="2017-07" db="EMBL/GenBank/DDBJ databases">
        <title>Genome sequencing and assembly of Paenibacillus rigui.</title>
        <authorList>
            <person name="Mayilraj S."/>
        </authorList>
    </citation>
    <scope>NUCLEOTIDE SEQUENCE [LARGE SCALE GENOMIC DNA]</scope>
    <source>
        <strain evidence="4 5">JCM 16352</strain>
    </source>
</reference>
<protein>
    <submittedName>
        <fullName evidence="4">Uncharacterized protein</fullName>
    </submittedName>
</protein>
<evidence type="ECO:0000313" key="4">
    <source>
        <dbReference type="EMBL" id="OXM83037.1"/>
    </source>
</evidence>
<dbReference type="EMBL" id="NMQW01000052">
    <property type="protein sequence ID" value="OXM83037.1"/>
    <property type="molecule type" value="Genomic_DNA"/>
</dbReference>
<accession>A0A229UHX9</accession>
<keyword evidence="2" id="KW-0812">Transmembrane</keyword>
<feature type="signal peptide" evidence="3">
    <location>
        <begin position="1"/>
        <end position="34"/>
    </location>
</feature>
<keyword evidence="2" id="KW-1133">Transmembrane helix</keyword>